<organism evidence="1">
    <name type="scientific">marine sediment metagenome</name>
    <dbReference type="NCBI Taxonomy" id="412755"/>
    <lineage>
        <taxon>unclassified sequences</taxon>
        <taxon>metagenomes</taxon>
        <taxon>ecological metagenomes</taxon>
    </lineage>
</organism>
<sequence>MKLKTLIDNEIATEQENQEFEDKFEKHIDKDICMCDPDGNPCDRCKIEERLK</sequence>
<gene>
    <name evidence="1" type="ORF">LCGC14_2372730</name>
</gene>
<reference evidence="1" key="1">
    <citation type="journal article" date="2015" name="Nature">
        <title>Complex archaea that bridge the gap between prokaryotes and eukaryotes.</title>
        <authorList>
            <person name="Spang A."/>
            <person name="Saw J.H."/>
            <person name="Jorgensen S.L."/>
            <person name="Zaremba-Niedzwiedzka K."/>
            <person name="Martijn J."/>
            <person name="Lind A.E."/>
            <person name="van Eijk R."/>
            <person name="Schleper C."/>
            <person name="Guy L."/>
            <person name="Ettema T.J."/>
        </authorList>
    </citation>
    <scope>NUCLEOTIDE SEQUENCE</scope>
</reference>
<protein>
    <submittedName>
        <fullName evidence="1">Uncharacterized protein</fullName>
    </submittedName>
</protein>
<dbReference type="AlphaFoldDB" id="A0A0F9CQI5"/>
<dbReference type="EMBL" id="LAZR01035010">
    <property type="protein sequence ID" value="KKL28682.1"/>
    <property type="molecule type" value="Genomic_DNA"/>
</dbReference>
<accession>A0A0F9CQI5</accession>
<name>A0A0F9CQI5_9ZZZZ</name>
<proteinExistence type="predicted"/>
<comment type="caution">
    <text evidence="1">The sequence shown here is derived from an EMBL/GenBank/DDBJ whole genome shotgun (WGS) entry which is preliminary data.</text>
</comment>
<evidence type="ECO:0000313" key="1">
    <source>
        <dbReference type="EMBL" id="KKL28682.1"/>
    </source>
</evidence>